<comment type="pathway">
    <text evidence="6 14">Cofactor biosynthesis; adenosylcobalamin biosynthesis; adenosylcobalamin from cob(II)yrinate a,c-diamide: step 5/7.</text>
</comment>
<dbReference type="GO" id="GO:0043752">
    <property type="term" value="F:adenosylcobinamide kinase activity"/>
    <property type="evidence" value="ECO:0007669"/>
    <property type="project" value="UniProtKB-EC"/>
</dbReference>
<dbReference type="RefSeq" id="WP_341366975.1">
    <property type="nucleotide sequence ID" value="NZ_CP150951.2"/>
</dbReference>
<keyword evidence="9 14" id="KW-0808">Transferase</keyword>
<keyword evidence="12 14" id="KW-0067">ATP-binding</keyword>
<dbReference type="Proteomes" id="UP001440612">
    <property type="component" value="Chromosome"/>
</dbReference>
<dbReference type="EC" id="2.7.7.62" evidence="14"/>
<evidence type="ECO:0000256" key="14">
    <source>
        <dbReference type="PIRNR" id="PIRNR006135"/>
    </source>
</evidence>
<dbReference type="EMBL" id="CP150951">
    <property type="protein sequence ID" value="WZC48862.1"/>
    <property type="molecule type" value="Genomic_DNA"/>
</dbReference>
<dbReference type="PANTHER" id="PTHR34848:SF1">
    <property type="entry name" value="BIFUNCTIONAL ADENOSYLCOBALAMIN BIOSYNTHESIS PROTEIN COBU"/>
    <property type="match status" value="1"/>
</dbReference>
<evidence type="ECO:0000256" key="11">
    <source>
        <dbReference type="ARBA" id="ARBA00022777"/>
    </source>
</evidence>
<comment type="catalytic activity">
    <reaction evidence="1 14">
        <text>adenosylcob(III)inamide + ATP = adenosylcob(III)inamide phosphate + ADP + H(+)</text>
        <dbReference type="Rhea" id="RHEA:15769"/>
        <dbReference type="ChEBI" id="CHEBI:2480"/>
        <dbReference type="ChEBI" id="CHEBI:15378"/>
        <dbReference type="ChEBI" id="CHEBI:30616"/>
        <dbReference type="ChEBI" id="CHEBI:58502"/>
        <dbReference type="ChEBI" id="CHEBI:456216"/>
        <dbReference type="EC" id="2.7.1.156"/>
    </reaction>
</comment>
<keyword evidence="13 14" id="KW-0342">GTP-binding</keyword>
<comment type="catalytic activity">
    <reaction evidence="3">
        <text>adenosylcob(III)inamide + GTP = adenosylcob(III)inamide phosphate + GDP + H(+)</text>
        <dbReference type="Rhea" id="RHEA:15765"/>
        <dbReference type="ChEBI" id="CHEBI:2480"/>
        <dbReference type="ChEBI" id="CHEBI:15378"/>
        <dbReference type="ChEBI" id="CHEBI:37565"/>
        <dbReference type="ChEBI" id="CHEBI:58189"/>
        <dbReference type="ChEBI" id="CHEBI:58502"/>
        <dbReference type="EC" id="2.7.1.156"/>
    </reaction>
</comment>
<evidence type="ECO:0000256" key="9">
    <source>
        <dbReference type="ARBA" id="ARBA00022679"/>
    </source>
</evidence>
<keyword evidence="15" id="KW-0548">Nucleotidyltransferase</keyword>
<dbReference type="Pfam" id="PF02283">
    <property type="entry name" value="CobU"/>
    <property type="match status" value="1"/>
</dbReference>
<evidence type="ECO:0000256" key="10">
    <source>
        <dbReference type="ARBA" id="ARBA00022741"/>
    </source>
</evidence>
<dbReference type="SUPFAM" id="SSF52540">
    <property type="entry name" value="P-loop containing nucleoside triphosphate hydrolases"/>
    <property type="match status" value="1"/>
</dbReference>
<organism evidence="15 16">
    <name type="scientific">Yoonia phaeophyticola</name>
    <dbReference type="NCBI Taxonomy" id="3137369"/>
    <lineage>
        <taxon>Bacteria</taxon>
        <taxon>Pseudomonadati</taxon>
        <taxon>Pseudomonadota</taxon>
        <taxon>Alphaproteobacteria</taxon>
        <taxon>Rhodobacterales</taxon>
        <taxon>Paracoccaceae</taxon>
        <taxon>Yoonia</taxon>
    </lineage>
</organism>
<evidence type="ECO:0000256" key="5">
    <source>
        <dbReference type="ARBA" id="ARBA00004692"/>
    </source>
</evidence>
<evidence type="ECO:0000256" key="3">
    <source>
        <dbReference type="ARBA" id="ARBA00001522"/>
    </source>
</evidence>
<evidence type="ECO:0000256" key="8">
    <source>
        <dbReference type="ARBA" id="ARBA00022573"/>
    </source>
</evidence>
<reference evidence="16" key="1">
    <citation type="submission" date="2024-04" db="EMBL/GenBank/DDBJ databases">
        <title>Phylogenomic analyses of a clade within the roseobacter group suggest taxonomic reassignments of species of the genera Aestuariivita, Citreicella, Loktanella, Nautella, Pelagibaca, Ruegeria, Thalassobius, Thiobacimonas and Tropicibacter, and the proposal o.</title>
        <authorList>
            <person name="Jeon C.O."/>
        </authorList>
    </citation>
    <scope>NUCLEOTIDE SEQUENCE [LARGE SCALE GENOMIC DNA]</scope>
    <source>
        <strain evidence="16">BS5-3</strain>
    </source>
</reference>
<evidence type="ECO:0000313" key="15">
    <source>
        <dbReference type="EMBL" id="WZC48862.1"/>
    </source>
</evidence>
<evidence type="ECO:0000256" key="12">
    <source>
        <dbReference type="ARBA" id="ARBA00022840"/>
    </source>
</evidence>
<dbReference type="NCBIfam" id="NF004469">
    <property type="entry name" value="PRK05800.1"/>
    <property type="match status" value="1"/>
</dbReference>
<evidence type="ECO:0000256" key="4">
    <source>
        <dbReference type="ARBA" id="ARBA00003889"/>
    </source>
</evidence>
<evidence type="ECO:0000256" key="2">
    <source>
        <dbReference type="ARBA" id="ARBA00000711"/>
    </source>
</evidence>
<sequence length="173" mass="18159">MIPKLSLVLGGAASGKSAYAENLIHRMGLDPVYIATAQVFDDEMAQKVDRHQAQRGPGWHTIEEPIAVAAALKPLSSGQAVLIDCATLWLTNLILGEHDVAAKSEELLAALGACESPVVVVSNEVGMGIVPDNALSRHFRNAQGLLNQKIAAQADHVVNVIAGLPMMLKGPGA</sequence>
<keyword evidence="8 14" id="KW-0169">Cobalamin biosynthesis</keyword>
<evidence type="ECO:0000256" key="1">
    <source>
        <dbReference type="ARBA" id="ARBA00000312"/>
    </source>
</evidence>
<dbReference type="EC" id="2.7.1.156" evidence="14"/>
<keyword evidence="11 14" id="KW-0418">Kinase</keyword>
<dbReference type="InterPro" id="IPR027417">
    <property type="entry name" value="P-loop_NTPase"/>
</dbReference>
<proteinExistence type="inferred from homology"/>
<evidence type="ECO:0000313" key="16">
    <source>
        <dbReference type="Proteomes" id="UP001440612"/>
    </source>
</evidence>
<protein>
    <recommendedName>
        <fullName evidence="14">Bifunctional adenosylcobalamin biosynthesis protein</fullName>
        <ecNumber evidence="14">2.7.1.156</ecNumber>
        <ecNumber evidence="14">2.7.7.62</ecNumber>
    </recommendedName>
</protein>
<evidence type="ECO:0000256" key="13">
    <source>
        <dbReference type="ARBA" id="ARBA00023134"/>
    </source>
</evidence>
<name>A0ABZ2V8E6_9RHOB</name>
<comment type="catalytic activity">
    <reaction evidence="2 14">
        <text>adenosylcob(III)inamide phosphate + GTP + H(+) = adenosylcob(III)inamide-GDP + diphosphate</text>
        <dbReference type="Rhea" id="RHEA:22712"/>
        <dbReference type="ChEBI" id="CHEBI:15378"/>
        <dbReference type="ChEBI" id="CHEBI:33019"/>
        <dbReference type="ChEBI" id="CHEBI:37565"/>
        <dbReference type="ChEBI" id="CHEBI:58502"/>
        <dbReference type="ChEBI" id="CHEBI:60487"/>
        <dbReference type="EC" id="2.7.7.62"/>
    </reaction>
</comment>
<dbReference type="CDD" id="cd00544">
    <property type="entry name" value="CobU"/>
    <property type="match status" value="1"/>
</dbReference>
<dbReference type="PIRSF" id="PIRSF006135">
    <property type="entry name" value="CobU"/>
    <property type="match status" value="1"/>
</dbReference>
<dbReference type="GO" id="GO:0008820">
    <property type="term" value="F:cobinamide phosphate guanylyltransferase activity"/>
    <property type="evidence" value="ECO:0007669"/>
    <property type="project" value="UniProtKB-EC"/>
</dbReference>
<comment type="pathway">
    <text evidence="5 14">Cofactor biosynthesis; adenosylcobalamin biosynthesis; adenosylcobalamin from cob(II)yrinate a,c-diamide: step 6/7.</text>
</comment>
<dbReference type="PANTHER" id="PTHR34848">
    <property type="match status" value="1"/>
</dbReference>
<keyword evidence="16" id="KW-1185">Reference proteome</keyword>
<gene>
    <name evidence="15" type="primary">cobU</name>
    <name evidence="15" type="ORF">AABB29_18815</name>
</gene>
<comment type="function">
    <text evidence="4 14">Catalyzes ATP-dependent phosphorylation of adenosylcobinamide and addition of GMP to adenosylcobinamide phosphate.</text>
</comment>
<dbReference type="Gene3D" id="3.40.50.300">
    <property type="entry name" value="P-loop containing nucleotide triphosphate hydrolases"/>
    <property type="match status" value="1"/>
</dbReference>
<evidence type="ECO:0000256" key="7">
    <source>
        <dbReference type="ARBA" id="ARBA00007490"/>
    </source>
</evidence>
<keyword evidence="10 14" id="KW-0547">Nucleotide-binding</keyword>
<comment type="similarity">
    <text evidence="7 14">Belongs to the CobU/CobP family.</text>
</comment>
<accession>A0ABZ2V8E6</accession>
<dbReference type="InterPro" id="IPR003203">
    <property type="entry name" value="CobU/CobP"/>
</dbReference>
<evidence type="ECO:0000256" key="6">
    <source>
        <dbReference type="ARBA" id="ARBA00005159"/>
    </source>
</evidence>